<dbReference type="FunFam" id="3.80.30.20:FF:000001">
    <property type="entry name" value="tRNA-2-methylthio-N(6)-dimethylallyladenosine synthase 2"/>
    <property type="match status" value="1"/>
</dbReference>
<dbReference type="SFLD" id="SFLDG01061">
    <property type="entry name" value="methylthiotransferase"/>
    <property type="match status" value="1"/>
</dbReference>
<dbReference type="PROSITE" id="PS51449">
    <property type="entry name" value="MTTASE_N"/>
    <property type="match status" value="1"/>
</dbReference>
<evidence type="ECO:0000256" key="3">
    <source>
        <dbReference type="ARBA" id="ARBA00022485"/>
    </source>
</evidence>
<dbReference type="Gene3D" id="3.80.30.20">
    <property type="entry name" value="tm_1862 like domain"/>
    <property type="match status" value="1"/>
</dbReference>
<dbReference type="Pfam" id="PF00919">
    <property type="entry name" value="UPF0004"/>
    <property type="match status" value="1"/>
</dbReference>
<comment type="function">
    <text evidence="2">Catalyzes the methylthiolation of N6-(dimethylallyl)adenosine (i(6)A), leading to the formation of 2-methylthio-N6-(dimethylallyl)adenosine (ms(2)i(6)A) at position 37 in tRNAs that read codons beginning with uridine.</text>
</comment>
<keyword evidence="7" id="KW-0408">Iron</keyword>
<dbReference type="SFLD" id="SFLDS00029">
    <property type="entry name" value="Radical_SAM"/>
    <property type="match status" value="1"/>
</dbReference>
<dbReference type="InterPro" id="IPR058240">
    <property type="entry name" value="rSAM_sf"/>
</dbReference>
<evidence type="ECO:0000259" key="13">
    <source>
        <dbReference type="PROSITE" id="PS51449"/>
    </source>
</evidence>
<dbReference type="PANTHER" id="PTHR43020:SF2">
    <property type="entry name" value="MITOCHONDRIAL TRNA METHYLTHIOTRANSFERASE CDK5RAP1"/>
    <property type="match status" value="1"/>
</dbReference>
<keyword evidence="3" id="KW-0004">4Fe-4S</keyword>
<evidence type="ECO:0000256" key="6">
    <source>
        <dbReference type="ARBA" id="ARBA00022723"/>
    </source>
</evidence>
<evidence type="ECO:0000256" key="9">
    <source>
        <dbReference type="ARBA" id="ARBA00033765"/>
    </source>
</evidence>
<dbReference type="InterPro" id="IPR038135">
    <property type="entry name" value="Methylthiotransferase_N_sf"/>
</dbReference>
<organism evidence="15 16">
    <name type="scientific">candidate division WWE3 bacterium CG08_land_8_20_14_0_20_41_15</name>
    <dbReference type="NCBI Taxonomy" id="1975086"/>
    <lineage>
        <taxon>Bacteria</taxon>
        <taxon>Katanobacteria</taxon>
    </lineage>
</organism>
<dbReference type="PANTHER" id="PTHR43020">
    <property type="entry name" value="CDK5 REGULATORY SUBUNIT-ASSOCIATED PROTEIN 1"/>
    <property type="match status" value="1"/>
</dbReference>
<evidence type="ECO:0000256" key="12">
    <source>
        <dbReference type="ARBA" id="ARBA00081141"/>
    </source>
</evidence>
<keyword evidence="5" id="KW-0949">S-adenosyl-L-methionine</keyword>
<evidence type="ECO:0000259" key="14">
    <source>
        <dbReference type="PROSITE" id="PS51918"/>
    </source>
</evidence>
<dbReference type="SUPFAM" id="SSF102114">
    <property type="entry name" value="Radical SAM enzymes"/>
    <property type="match status" value="1"/>
</dbReference>
<sequence>MKFYILTFGCQQNIADSQRISSLLISLGLTEVNSLKSADIFVINSCSVRQAAEDKVYGLANKVKAWRGTDKRKLVILTGCMSGSALSERKRFPLSYLRNKAPWVDYFWKIDDFEERAKENFEIVCTGYSTIQYPIPSTHLVPITSGCDNFCSYCVVPYARGPEHSRPIDEIITEAKKAVSRGTKEIMLLGQNVNSFVGECDDVSIHKYKESFPRLLSILNEISGLEKISFMTSHPKDMSDELIDAIANLPKISKDVHLPMQSGDNEILKKMNRGYTVEYYLGIVKKLRKKVKGIRLSTDIIVGFPGETEKQFENTISAFKKAKFDHAFIAMYSLRPGTAAARMKDDVPLSEKRRRHAVLLNSLRTKTII</sequence>
<keyword evidence="8" id="KW-0411">Iron-sulfur</keyword>
<dbReference type="CDD" id="cd01335">
    <property type="entry name" value="Radical_SAM"/>
    <property type="match status" value="1"/>
</dbReference>
<dbReference type="SFLD" id="SFLDG01082">
    <property type="entry name" value="B12-binding_domain_containing"/>
    <property type="match status" value="1"/>
</dbReference>
<evidence type="ECO:0000256" key="7">
    <source>
        <dbReference type="ARBA" id="ARBA00023004"/>
    </source>
</evidence>
<dbReference type="PROSITE" id="PS51918">
    <property type="entry name" value="RADICAL_SAM"/>
    <property type="match status" value="1"/>
</dbReference>
<evidence type="ECO:0000313" key="16">
    <source>
        <dbReference type="Proteomes" id="UP000231098"/>
    </source>
</evidence>
<dbReference type="GO" id="GO:0035597">
    <property type="term" value="F:tRNA-2-methylthio-N(6)-dimethylallyladenosine(37) synthase activity"/>
    <property type="evidence" value="ECO:0007669"/>
    <property type="project" value="UniProtKB-EC"/>
</dbReference>
<dbReference type="InterPro" id="IPR005839">
    <property type="entry name" value="Methylthiotransferase"/>
</dbReference>
<dbReference type="GO" id="GO:0046872">
    <property type="term" value="F:metal ion binding"/>
    <property type="evidence" value="ECO:0007669"/>
    <property type="project" value="UniProtKB-KW"/>
</dbReference>
<dbReference type="Pfam" id="PF04055">
    <property type="entry name" value="Radical_SAM"/>
    <property type="match status" value="1"/>
</dbReference>
<reference evidence="16" key="1">
    <citation type="submission" date="2017-09" db="EMBL/GenBank/DDBJ databases">
        <title>Depth-based differentiation of microbial function through sediment-hosted aquifers and enrichment of novel symbionts in the deep terrestrial subsurface.</title>
        <authorList>
            <person name="Probst A.J."/>
            <person name="Ladd B."/>
            <person name="Jarett J.K."/>
            <person name="Geller-Mcgrath D.E."/>
            <person name="Sieber C.M.K."/>
            <person name="Emerson J.B."/>
            <person name="Anantharaman K."/>
            <person name="Thomas B.C."/>
            <person name="Malmstrom R."/>
            <person name="Stieglmeier M."/>
            <person name="Klingl A."/>
            <person name="Woyke T."/>
            <person name="Ryan C.M."/>
            <person name="Banfield J.F."/>
        </authorList>
    </citation>
    <scope>NUCLEOTIDE SEQUENCE [LARGE SCALE GENOMIC DNA]</scope>
</reference>
<dbReference type="InterPro" id="IPR006638">
    <property type="entry name" value="Elp3/MiaA/NifB-like_rSAM"/>
</dbReference>
<name>A0A2H0XA26_UNCKA</name>
<dbReference type="GO" id="GO:0005829">
    <property type="term" value="C:cytosol"/>
    <property type="evidence" value="ECO:0007669"/>
    <property type="project" value="TreeGrafter"/>
</dbReference>
<dbReference type="GO" id="GO:0051539">
    <property type="term" value="F:4 iron, 4 sulfur cluster binding"/>
    <property type="evidence" value="ECO:0007669"/>
    <property type="project" value="UniProtKB-KW"/>
</dbReference>
<evidence type="ECO:0000256" key="4">
    <source>
        <dbReference type="ARBA" id="ARBA00022679"/>
    </source>
</evidence>
<dbReference type="EMBL" id="PEYV01000019">
    <property type="protein sequence ID" value="PIS21762.1"/>
    <property type="molecule type" value="Genomic_DNA"/>
</dbReference>
<feature type="domain" description="MTTase N-terminal" evidence="13">
    <location>
        <begin position="1"/>
        <end position="126"/>
    </location>
</feature>
<dbReference type="InterPro" id="IPR007197">
    <property type="entry name" value="rSAM"/>
</dbReference>
<evidence type="ECO:0000256" key="11">
    <source>
        <dbReference type="ARBA" id="ARBA00080698"/>
    </source>
</evidence>
<dbReference type="Proteomes" id="UP000231098">
    <property type="component" value="Unassembled WGS sequence"/>
</dbReference>
<dbReference type="PROSITE" id="PS01278">
    <property type="entry name" value="MTTASE_RADICAL"/>
    <property type="match status" value="1"/>
</dbReference>
<feature type="domain" description="Radical SAM core" evidence="14">
    <location>
        <begin position="133"/>
        <end position="369"/>
    </location>
</feature>
<proteinExistence type="predicted"/>
<evidence type="ECO:0000313" key="15">
    <source>
        <dbReference type="EMBL" id="PIS21762.1"/>
    </source>
</evidence>
<dbReference type="AlphaFoldDB" id="A0A2H0XA26"/>
<evidence type="ECO:0000256" key="1">
    <source>
        <dbReference type="ARBA" id="ARBA00001966"/>
    </source>
</evidence>
<dbReference type="InterPro" id="IPR020612">
    <property type="entry name" value="Methylthiotransferase_CS"/>
</dbReference>
<accession>A0A2H0XA26</accession>
<dbReference type="NCBIfam" id="TIGR00089">
    <property type="entry name" value="MiaB/RimO family radical SAM methylthiotransferase"/>
    <property type="match status" value="1"/>
</dbReference>
<evidence type="ECO:0000256" key="8">
    <source>
        <dbReference type="ARBA" id="ARBA00023014"/>
    </source>
</evidence>
<comment type="cofactor">
    <cofactor evidence="1">
        <name>[4Fe-4S] cluster</name>
        <dbReference type="ChEBI" id="CHEBI:49883"/>
    </cofactor>
</comment>
<dbReference type="EC" id="2.8.4.3" evidence="9"/>
<evidence type="ECO:0000256" key="5">
    <source>
        <dbReference type="ARBA" id="ARBA00022691"/>
    </source>
</evidence>
<comment type="caution">
    <text evidence="15">The sequence shown here is derived from an EMBL/GenBank/DDBJ whole genome shotgun (WGS) entry which is preliminary data.</text>
</comment>
<dbReference type="InterPro" id="IPR023404">
    <property type="entry name" value="rSAM_horseshoe"/>
</dbReference>
<gene>
    <name evidence="15" type="ORF">COT51_00995</name>
</gene>
<dbReference type="SMART" id="SM00729">
    <property type="entry name" value="Elp3"/>
    <property type="match status" value="1"/>
</dbReference>
<keyword evidence="6" id="KW-0479">Metal-binding</keyword>
<evidence type="ECO:0000256" key="10">
    <source>
        <dbReference type="ARBA" id="ARBA00068570"/>
    </source>
</evidence>
<dbReference type="Gene3D" id="3.40.50.12160">
    <property type="entry name" value="Methylthiotransferase, N-terminal domain"/>
    <property type="match status" value="1"/>
</dbReference>
<protein>
    <recommendedName>
        <fullName evidence="10">tRNA-2-methylthio-N(6)-dimethylallyladenosine synthase</fullName>
        <ecNumber evidence="9">2.8.4.3</ecNumber>
    </recommendedName>
    <alternativeName>
        <fullName evidence="12">(Dimethylallyl)adenosine tRNA methylthiotransferase MiaB</fullName>
    </alternativeName>
    <alternativeName>
        <fullName evidence="11">tRNA-i(6)A37 methylthiotransferase</fullName>
    </alternativeName>
</protein>
<dbReference type="InterPro" id="IPR013848">
    <property type="entry name" value="Methylthiotransferase_N"/>
</dbReference>
<keyword evidence="4 15" id="KW-0808">Transferase</keyword>
<dbReference type="FunFam" id="3.40.50.12160:FF:000003">
    <property type="entry name" value="CDK5 regulatory subunit-associated protein 1"/>
    <property type="match status" value="1"/>
</dbReference>
<evidence type="ECO:0000256" key="2">
    <source>
        <dbReference type="ARBA" id="ARBA00003234"/>
    </source>
</evidence>